<keyword evidence="2" id="KW-1185">Reference proteome</keyword>
<gene>
    <name evidence="1" type="ORF">CTA1_10613</name>
</gene>
<dbReference type="AlphaFoldDB" id="A0A4U6XLN5"/>
<dbReference type="STRING" id="1306861.A0A4U6XLN5"/>
<proteinExistence type="predicted"/>
<evidence type="ECO:0000313" key="1">
    <source>
        <dbReference type="EMBL" id="TKW56543.1"/>
    </source>
</evidence>
<dbReference type="Proteomes" id="UP000310108">
    <property type="component" value="Unassembled WGS sequence"/>
</dbReference>
<organism evidence="1 2">
    <name type="scientific">Colletotrichum tanaceti</name>
    <dbReference type="NCBI Taxonomy" id="1306861"/>
    <lineage>
        <taxon>Eukaryota</taxon>
        <taxon>Fungi</taxon>
        <taxon>Dikarya</taxon>
        <taxon>Ascomycota</taxon>
        <taxon>Pezizomycotina</taxon>
        <taxon>Sordariomycetes</taxon>
        <taxon>Hypocreomycetidae</taxon>
        <taxon>Glomerellales</taxon>
        <taxon>Glomerellaceae</taxon>
        <taxon>Colletotrichum</taxon>
        <taxon>Colletotrichum destructivum species complex</taxon>
    </lineage>
</organism>
<sequence length="65" mass="7232">MDDLLGTGKANRTSDEVVKWQKGWVAKETSRRQAVDLSCYWSLCDWLCTTGYFNVAEACGLALGL</sequence>
<reference evidence="1 2" key="1">
    <citation type="journal article" date="2019" name="PLoS ONE">
        <title>Comparative genome analysis indicates high evolutionary potential of pathogenicity genes in Colletotrichum tanaceti.</title>
        <authorList>
            <person name="Lelwala R.V."/>
            <person name="Korhonen P.K."/>
            <person name="Young N.D."/>
            <person name="Scott J.B."/>
            <person name="Ades P.A."/>
            <person name="Gasser R.B."/>
            <person name="Taylor P.W.J."/>
        </authorList>
    </citation>
    <scope>NUCLEOTIDE SEQUENCE [LARGE SCALE GENOMIC DNA]</scope>
    <source>
        <strain evidence="1">BRIP57314</strain>
    </source>
</reference>
<comment type="caution">
    <text evidence="1">The sequence shown here is derived from an EMBL/GenBank/DDBJ whole genome shotgun (WGS) entry which is preliminary data.</text>
</comment>
<name>A0A4U6XLN5_9PEZI</name>
<evidence type="ECO:0000313" key="2">
    <source>
        <dbReference type="Proteomes" id="UP000310108"/>
    </source>
</evidence>
<dbReference type="EMBL" id="PJEX01000065">
    <property type="protein sequence ID" value="TKW56543.1"/>
    <property type="molecule type" value="Genomic_DNA"/>
</dbReference>
<protein>
    <submittedName>
        <fullName evidence="1">Uncharacterized protein</fullName>
    </submittedName>
</protein>
<accession>A0A4U6XLN5</accession>